<dbReference type="InterPro" id="IPR009499">
    <property type="entry name" value="AllG-like"/>
</dbReference>
<dbReference type="Pfam" id="PF06545">
    <property type="entry name" value="AllG"/>
    <property type="match status" value="1"/>
</dbReference>
<protein>
    <submittedName>
        <fullName evidence="1">DUF1116 domain-containing protein</fullName>
    </submittedName>
</protein>
<dbReference type="EMBL" id="JBHUCO010000011">
    <property type="protein sequence ID" value="MFD1517796.1"/>
    <property type="molecule type" value="Genomic_DNA"/>
</dbReference>
<organism evidence="1 2">
    <name type="scientific">Pseudonocardia yunnanensis</name>
    <dbReference type="NCBI Taxonomy" id="58107"/>
    <lineage>
        <taxon>Bacteria</taxon>
        <taxon>Bacillati</taxon>
        <taxon>Actinomycetota</taxon>
        <taxon>Actinomycetes</taxon>
        <taxon>Pseudonocardiales</taxon>
        <taxon>Pseudonocardiaceae</taxon>
        <taxon>Pseudonocardia</taxon>
    </lineage>
</organism>
<accession>A0ABW4ERZ4</accession>
<name>A0ABW4ERZ4_9PSEU</name>
<reference evidence="2" key="1">
    <citation type="journal article" date="2019" name="Int. J. Syst. Evol. Microbiol.">
        <title>The Global Catalogue of Microorganisms (GCM) 10K type strain sequencing project: providing services to taxonomists for standard genome sequencing and annotation.</title>
        <authorList>
            <consortium name="The Broad Institute Genomics Platform"/>
            <consortium name="The Broad Institute Genome Sequencing Center for Infectious Disease"/>
            <person name="Wu L."/>
            <person name="Ma J."/>
        </authorList>
    </citation>
    <scope>NUCLEOTIDE SEQUENCE [LARGE SCALE GENOMIC DNA]</scope>
    <source>
        <strain evidence="2">CCM 7043</strain>
    </source>
</reference>
<dbReference type="Proteomes" id="UP001597114">
    <property type="component" value="Unassembled WGS sequence"/>
</dbReference>
<evidence type="ECO:0000313" key="1">
    <source>
        <dbReference type="EMBL" id="MFD1517796.1"/>
    </source>
</evidence>
<keyword evidence="2" id="KW-1185">Reference proteome</keyword>
<gene>
    <name evidence="1" type="ORF">ACFSJD_09870</name>
</gene>
<dbReference type="Gene3D" id="3.90.1700.10">
    <property type="entry name" value="v583 domain like"/>
    <property type="match status" value="1"/>
</dbReference>
<dbReference type="InterPro" id="IPR024033">
    <property type="entry name" value="OXTCase_su_AllG_h-dom"/>
</dbReference>
<dbReference type="RefSeq" id="WP_344724561.1">
    <property type="nucleotide sequence ID" value="NZ_BAAAUS010000026.1"/>
</dbReference>
<comment type="caution">
    <text evidence="1">The sequence shown here is derived from an EMBL/GenBank/DDBJ whole genome shotgun (WGS) entry which is preliminary data.</text>
</comment>
<proteinExistence type="predicted"/>
<dbReference type="Gene3D" id="1.10.10.660">
    <property type="entry name" value="conserved protein of unknown function from Enterococcus faecalis V583"/>
    <property type="match status" value="1"/>
</dbReference>
<sequence length="425" mass="44429">MATYSSIDEANAAVAQKIVDAQPRLVDVVPAKTVIPALEGRLILHAGPPIAFEDMPDPVQGAAIGAALFEGWAQDEASARRVCAEEVQFAPNNDFRAVGAMGGILTGSIPVFVVENATEGNRAYTSMHEGEGKVLRFGVYDQSVGDHLVWMRDVLGAGLSEALKLLPDGGLAVNPILAQAVTMGDDFHVRIMAASSLMFRELAPKLVRVGMPQNHIESVLEFLAGNVNFFLTLGMAAGKATLDAAATVNAGSVVTCMTRNGREFAIRVSGLGDRWFTGPEEELDTLYFPGFTDADACPDCGDSAIVEAYGFGGLVAVAAPAVQQLVGTGEGGFAEALATSEEQAEIVVTDNPNMPIPNWDFKGVPVGIDVRKVVSTGIAPLITTAVMHKEAGIGMVGIGKVRASMPCFTSALEALAEARGVTPTA</sequence>
<dbReference type="Gene3D" id="3.90.1710.10">
    <property type="entry name" value="Enterococcus faecalis V583 domain"/>
    <property type="match status" value="1"/>
</dbReference>
<evidence type="ECO:0000313" key="2">
    <source>
        <dbReference type="Proteomes" id="UP001597114"/>
    </source>
</evidence>